<feature type="compositionally biased region" description="Basic and acidic residues" evidence="1">
    <location>
        <begin position="858"/>
        <end position="868"/>
    </location>
</feature>
<sequence>MLNMFKALEASGLRGFLGCLSVFYEKELEQFFDTALVQDGDITGAVSGKFFTISETRFAEVLKLPTEGLVFLSEMPNNLVYDARSILSKSGDPISTYSKKRLMKYEFRLLNDILAKSITVKAGSFDAVTNERFLMMTAIHFGIKVNWSKILFGILMEMVDKSLKKAKGFAAQMCVLLKNDPAITMGEAVPFPSLKILSIKTVNTYVVMNENIDARGKYDEPGMAKVAVVKRKSQSKKKSESSEKATGEAPVEVVSEKVVSKKRPTIDAVPLQIFKPTPIATAEQPPATKRKAPKRKLRLTASSDDEFIEKESAVETVVVVQHATTSADDVDSIIEQVVTETVCMDTDEELETAVFETSFEETEMGTVLQDPEVTQSDNILFERIPGDMMLPSVFAAEPIKIKFGLGISIPGVANGDLSKASLPKIALTDKGKAPLVTSNEFKGHPAREMADLIFGDIDFLVQLRENVIDEVSAFYHSFSLRWLEVLQSLNKDIAAKEENVLTWAETDSVQVALQRKVYILAKYREMLLRKFLESIEQTLVQDNLVQCLNASTPLVNTLGWSRCLNASTPLVNTLGWSRVCSEILRYSMFGCLQPVGSVNPCRDLIVKSSVVDILEKVPTSFCDDLEHRTCINKFVEFFSDSAAKPISPCLPEVELVSSDASFVYRSPSPQSRSSSSNHLDFHIGSPTDEEVFDTTDVGSTPTVAPFCLPPAVLDSFNDLRTSMSRIISNQSKESRILDDSHLEVLDKIKQLQKTILDAFYQQNQVFHRLITGIRQEANNDTTALSLGLKVVRTQTAILSTDQADARKEEKEKKAIIVEMDERLATLRSEQLDFRAQAQENYNNLSSQLGELVAYINRGNDKKGEDSSSHRPQPPPDDLNRPSGGNASRGGGGGSGESGRRDDRKGSSTKRGSGSSSAGGPYKKSAEWWLYGKNQF</sequence>
<feature type="region of interest" description="Disordered" evidence="1">
    <location>
        <begin position="230"/>
        <end position="249"/>
    </location>
</feature>
<evidence type="ECO:0000313" key="2">
    <source>
        <dbReference type="EMBL" id="KZV36857.1"/>
    </source>
</evidence>
<feature type="compositionally biased region" description="Gly residues" evidence="1">
    <location>
        <begin position="886"/>
        <end position="896"/>
    </location>
</feature>
<feature type="compositionally biased region" description="Low complexity" evidence="1">
    <location>
        <begin position="908"/>
        <end position="922"/>
    </location>
</feature>
<organism evidence="2 3">
    <name type="scientific">Dorcoceras hygrometricum</name>
    <dbReference type="NCBI Taxonomy" id="472368"/>
    <lineage>
        <taxon>Eukaryota</taxon>
        <taxon>Viridiplantae</taxon>
        <taxon>Streptophyta</taxon>
        <taxon>Embryophyta</taxon>
        <taxon>Tracheophyta</taxon>
        <taxon>Spermatophyta</taxon>
        <taxon>Magnoliopsida</taxon>
        <taxon>eudicotyledons</taxon>
        <taxon>Gunneridae</taxon>
        <taxon>Pentapetalae</taxon>
        <taxon>asterids</taxon>
        <taxon>lamiids</taxon>
        <taxon>Lamiales</taxon>
        <taxon>Gesneriaceae</taxon>
        <taxon>Didymocarpoideae</taxon>
        <taxon>Trichosporeae</taxon>
        <taxon>Loxocarpinae</taxon>
        <taxon>Dorcoceras</taxon>
    </lineage>
</organism>
<dbReference type="EMBL" id="KV003198">
    <property type="protein sequence ID" value="KZV36857.1"/>
    <property type="molecule type" value="Genomic_DNA"/>
</dbReference>
<feature type="compositionally biased region" description="Basic and acidic residues" evidence="1">
    <location>
        <begin position="237"/>
        <end position="246"/>
    </location>
</feature>
<name>A0A2Z7BX85_9LAMI</name>
<evidence type="ECO:0000256" key="1">
    <source>
        <dbReference type="SAM" id="MobiDB-lite"/>
    </source>
</evidence>
<feature type="region of interest" description="Disordered" evidence="1">
    <location>
        <begin position="858"/>
        <end position="923"/>
    </location>
</feature>
<dbReference type="Proteomes" id="UP000250235">
    <property type="component" value="Unassembled WGS sequence"/>
</dbReference>
<reference evidence="2 3" key="1">
    <citation type="journal article" date="2015" name="Proc. Natl. Acad. Sci. U.S.A.">
        <title>The resurrection genome of Boea hygrometrica: A blueprint for survival of dehydration.</title>
        <authorList>
            <person name="Xiao L."/>
            <person name="Yang G."/>
            <person name="Zhang L."/>
            <person name="Yang X."/>
            <person name="Zhao S."/>
            <person name="Ji Z."/>
            <person name="Zhou Q."/>
            <person name="Hu M."/>
            <person name="Wang Y."/>
            <person name="Chen M."/>
            <person name="Xu Y."/>
            <person name="Jin H."/>
            <person name="Xiao X."/>
            <person name="Hu G."/>
            <person name="Bao F."/>
            <person name="Hu Y."/>
            <person name="Wan P."/>
            <person name="Li L."/>
            <person name="Deng X."/>
            <person name="Kuang T."/>
            <person name="Xiang C."/>
            <person name="Zhu J.K."/>
            <person name="Oliver M.J."/>
            <person name="He Y."/>
        </authorList>
    </citation>
    <scope>NUCLEOTIDE SEQUENCE [LARGE SCALE GENOMIC DNA]</scope>
    <source>
        <strain evidence="3">cv. XS01</strain>
    </source>
</reference>
<dbReference type="AlphaFoldDB" id="A0A2Z7BX85"/>
<protein>
    <recommendedName>
        <fullName evidence="4">Dystroglycan-like</fullName>
    </recommendedName>
</protein>
<accession>A0A2Z7BX85</accession>
<evidence type="ECO:0008006" key="4">
    <source>
        <dbReference type="Google" id="ProtNLM"/>
    </source>
</evidence>
<keyword evidence="3" id="KW-1185">Reference proteome</keyword>
<proteinExistence type="predicted"/>
<evidence type="ECO:0000313" key="3">
    <source>
        <dbReference type="Proteomes" id="UP000250235"/>
    </source>
</evidence>
<gene>
    <name evidence="2" type="ORF">F511_16505</name>
</gene>